<evidence type="ECO:0000256" key="1">
    <source>
        <dbReference type="ARBA" id="ARBA00004651"/>
    </source>
</evidence>
<evidence type="ECO:0000256" key="3">
    <source>
        <dbReference type="ARBA" id="ARBA00022475"/>
    </source>
</evidence>
<dbReference type="EMBL" id="QPMH01000023">
    <property type="protein sequence ID" value="RDD60616.1"/>
    <property type="molecule type" value="Genomic_DNA"/>
</dbReference>
<evidence type="ECO:0000259" key="8">
    <source>
        <dbReference type="PROSITE" id="PS50928"/>
    </source>
</evidence>
<sequence length="313" mass="34019">MSVSLGHARRRPARVSRAGSGVDYERRWGGMMLLPAVLVIGALSIVPLSRAVYSSFQQTSPLLPSKFIGLDNYIAVIESNAFFTAWLVTLKFTTITVVLTTLMAVISASVLNSSFRGSSLVKPLVLLPWAVPGVIAGVIWRWMFNNNYGAINTILHAIGVIDEYVYWLGEPSLALLAASIAQTWSLLPLSIILILAALQNIPEEQYEAARLDGANSWQLFRYVTFPYIRTAVIIVALYNTLMGLTAYDIVYTMTAGGPGTATSVISYFTWSISFTQLNIGQGAALATMMALVSIVFIVGLLRMLPKGALSDVD</sequence>
<comment type="caution">
    <text evidence="9">The sequence shown here is derived from an EMBL/GenBank/DDBJ whole genome shotgun (WGS) entry which is preliminary data.</text>
</comment>
<feature type="transmembrane region" description="Helical" evidence="7">
    <location>
        <begin position="124"/>
        <end position="143"/>
    </location>
</feature>
<dbReference type="InterPro" id="IPR000515">
    <property type="entry name" value="MetI-like"/>
</dbReference>
<dbReference type="Pfam" id="PF00528">
    <property type="entry name" value="BPD_transp_1"/>
    <property type="match status" value="1"/>
</dbReference>
<keyword evidence="2 7" id="KW-0813">Transport</keyword>
<accession>A0A369TCI1</accession>
<dbReference type="GO" id="GO:0005886">
    <property type="term" value="C:plasma membrane"/>
    <property type="evidence" value="ECO:0007669"/>
    <property type="project" value="UniProtKB-SubCell"/>
</dbReference>
<evidence type="ECO:0000256" key="6">
    <source>
        <dbReference type="ARBA" id="ARBA00023136"/>
    </source>
</evidence>
<keyword evidence="3" id="KW-1003">Cell membrane</keyword>
<gene>
    <name evidence="9" type="ORF">DRB17_17235</name>
</gene>
<dbReference type="PROSITE" id="PS50928">
    <property type="entry name" value="ABC_TM1"/>
    <property type="match status" value="1"/>
</dbReference>
<organism evidence="9 10">
    <name type="scientific">Ferruginivarius sediminum</name>
    <dbReference type="NCBI Taxonomy" id="2661937"/>
    <lineage>
        <taxon>Bacteria</taxon>
        <taxon>Pseudomonadati</taxon>
        <taxon>Pseudomonadota</taxon>
        <taxon>Alphaproteobacteria</taxon>
        <taxon>Rhodospirillales</taxon>
        <taxon>Rhodospirillaceae</taxon>
        <taxon>Ferruginivarius</taxon>
    </lineage>
</organism>
<evidence type="ECO:0000313" key="9">
    <source>
        <dbReference type="EMBL" id="RDD60616.1"/>
    </source>
</evidence>
<evidence type="ECO:0000256" key="2">
    <source>
        <dbReference type="ARBA" id="ARBA00022448"/>
    </source>
</evidence>
<evidence type="ECO:0000256" key="7">
    <source>
        <dbReference type="RuleBase" id="RU363032"/>
    </source>
</evidence>
<feature type="transmembrane region" description="Helical" evidence="7">
    <location>
        <begin position="219"/>
        <end position="238"/>
    </location>
</feature>
<keyword evidence="10" id="KW-1185">Reference proteome</keyword>
<keyword evidence="5 7" id="KW-1133">Transmembrane helix</keyword>
<keyword evidence="4 7" id="KW-0812">Transmembrane</keyword>
<dbReference type="AlphaFoldDB" id="A0A369TCI1"/>
<evidence type="ECO:0000256" key="5">
    <source>
        <dbReference type="ARBA" id="ARBA00022989"/>
    </source>
</evidence>
<dbReference type="InterPro" id="IPR035906">
    <property type="entry name" value="MetI-like_sf"/>
</dbReference>
<feature type="transmembrane region" description="Helical" evidence="7">
    <location>
        <begin position="92"/>
        <end position="112"/>
    </location>
</feature>
<evidence type="ECO:0000256" key="4">
    <source>
        <dbReference type="ARBA" id="ARBA00022692"/>
    </source>
</evidence>
<comment type="subcellular location">
    <subcellularLocation>
        <location evidence="1 7">Cell membrane</location>
        <topology evidence="1 7">Multi-pass membrane protein</topology>
    </subcellularLocation>
</comment>
<feature type="transmembrane region" description="Helical" evidence="7">
    <location>
        <begin position="250"/>
        <end position="270"/>
    </location>
</feature>
<name>A0A369TCI1_9PROT</name>
<feature type="transmembrane region" description="Helical" evidence="7">
    <location>
        <begin position="173"/>
        <end position="198"/>
    </location>
</feature>
<feature type="transmembrane region" description="Helical" evidence="7">
    <location>
        <begin position="33"/>
        <end position="53"/>
    </location>
</feature>
<dbReference type="SUPFAM" id="SSF161098">
    <property type="entry name" value="MetI-like"/>
    <property type="match status" value="1"/>
</dbReference>
<dbReference type="PANTHER" id="PTHR43005">
    <property type="entry name" value="BLR7065 PROTEIN"/>
    <property type="match status" value="1"/>
</dbReference>
<comment type="similarity">
    <text evidence="7">Belongs to the binding-protein-dependent transport system permease family.</text>
</comment>
<keyword evidence="6 7" id="KW-0472">Membrane</keyword>
<proteinExistence type="inferred from homology"/>
<dbReference type="Proteomes" id="UP000253941">
    <property type="component" value="Unassembled WGS sequence"/>
</dbReference>
<dbReference type="RefSeq" id="WP_114583473.1">
    <property type="nucleotide sequence ID" value="NZ_QPMH01000023.1"/>
</dbReference>
<protein>
    <submittedName>
        <fullName evidence="9">Sugar ABC transporter permease</fullName>
    </submittedName>
</protein>
<dbReference type="PANTHER" id="PTHR43005:SF1">
    <property type="entry name" value="SPERMIDINE_PUTRESCINE TRANSPORT SYSTEM PERMEASE PROTEIN"/>
    <property type="match status" value="1"/>
</dbReference>
<dbReference type="GO" id="GO:0055085">
    <property type="term" value="P:transmembrane transport"/>
    <property type="evidence" value="ECO:0007669"/>
    <property type="project" value="InterPro"/>
</dbReference>
<evidence type="ECO:0000313" key="10">
    <source>
        <dbReference type="Proteomes" id="UP000253941"/>
    </source>
</evidence>
<dbReference type="Gene3D" id="1.10.3720.10">
    <property type="entry name" value="MetI-like"/>
    <property type="match status" value="1"/>
</dbReference>
<feature type="domain" description="ABC transmembrane type-1" evidence="8">
    <location>
        <begin position="86"/>
        <end position="302"/>
    </location>
</feature>
<reference evidence="9 10" key="1">
    <citation type="submission" date="2018-07" db="EMBL/GenBank/DDBJ databases">
        <title>Venubactetium sediminum gen. nov., sp. nov., isolated from a marine solar saltern.</title>
        <authorList>
            <person name="Wang S."/>
        </authorList>
    </citation>
    <scope>NUCLEOTIDE SEQUENCE [LARGE SCALE GENOMIC DNA]</scope>
    <source>
        <strain evidence="9 10">WD2A32</strain>
    </source>
</reference>
<dbReference type="CDD" id="cd06261">
    <property type="entry name" value="TM_PBP2"/>
    <property type="match status" value="1"/>
</dbReference>
<feature type="transmembrane region" description="Helical" evidence="7">
    <location>
        <begin position="282"/>
        <end position="304"/>
    </location>
</feature>